<dbReference type="Gene3D" id="3.40.50.150">
    <property type="entry name" value="Vaccinia Virus protein VP39"/>
    <property type="match status" value="1"/>
</dbReference>
<evidence type="ECO:0000313" key="6">
    <source>
        <dbReference type="Proteomes" id="UP000800035"/>
    </source>
</evidence>
<keyword evidence="6" id="KW-1185">Reference proteome</keyword>
<dbReference type="Proteomes" id="UP000800035">
    <property type="component" value="Unassembled WGS sequence"/>
</dbReference>
<dbReference type="OrthoDB" id="2410195at2759"/>
<organism evidence="5 6">
    <name type="scientific">Byssothecium circinans</name>
    <dbReference type="NCBI Taxonomy" id="147558"/>
    <lineage>
        <taxon>Eukaryota</taxon>
        <taxon>Fungi</taxon>
        <taxon>Dikarya</taxon>
        <taxon>Ascomycota</taxon>
        <taxon>Pezizomycotina</taxon>
        <taxon>Dothideomycetes</taxon>
        <taxon>Pleosporomycetidae</taxon>
        <taxon>Pleosporales</taxon>
        <taxon>Massarineae</taxon>
        <taxon>Massarinaceae</taxon>
        <taxon>Byssothecium</taxon>
    </lineage>
</organism>
<keyword evidence="2 5" id="KW-0808">Transferase</keyword>
<name>A0A6A5TI45_9PLEO</name>
<keyword evidence="1 5" id="KW-0489">Methyltransferase</keyword>
<dbReference type="GO" id="GO:0032259">
    <property type="term" value="P:methylation"/>
    <property type="evidence" value="ECO:0007669"/>
    <property type="project" value="UniProtKB-KW"/>
</dbReference>
<protein>
    <submittedName>
        <fullName evidence="5">S-adenosyl-L-methionine-dependent methyltransferase</fullName>
    </submittedName>
</protein>
<sequence>MAQTPSLVTLAQQILHAAEEIENSNTTTYPSNPPTSAHKTILSATHTLQTLLHTAPSLLEHHQLKYQTLSALQWLSHFNIFTHVPINQPPIPYTDLAALAAVPLARLRSVARMAMTSGLFHEPVPEHITHSALSAAFATDASLRASTHFITTYSAPMALGMAAASAKWGETTTKNHTAFNAAFNTELPFFDYVKATPGLPELFAGYMRSMGQRPSGRLQHLVDGFDWARLERGAVVVDVGGSTGQACGALAEAFPGLGFVVQDLEEVVAGTAAAAADTRVDEESGADVSARITFVPHDFFTPQPAVATDSGAAPAVYLLRKVLHDWHFDRARQILQHLAVALRDGGDPKARIVVMDIVLPPPGSVDPLQEAILRMGDLTMAQCFNAKERELGEWEELFASTVPPLEIKGWKQPLGSAMAVLEMGIREI</sequence>
<dbReference type="AlphaFoldDB" id="A0A6A5TI45"/>
<dbReference type="Pfam" id="PF00891">
    <property type="entry name" value="Methyltransf_2"/>
    <property type="match status" value="1"/>
</dbReference>
<dbReference type="InterPro" id="IPR016461">
    <property type="entry name" value="COMT-like"/>
</dbReference>
<feature type="domain" description="O-methyltransferase C-terminal" evidence="4">
    <location>
        <begin position="174"/>
        <end position="399"/>
    </location>
</feature>
<dbReference type="InterPro" id="IPR001077">
    <property type="entry name" value="COMT_C"/>
</dbReference>
<dbReference type="GO" id="GO:0008171">
    <property type="term" value="F:O-methyltransferase activity"/>
    <property type="evidence" value="ECO:0007669"/>
    <property type="project" value="InterPro"/>
</dbReference>
<evidence type="ECO:0000256" key="3">
    <source>
        <dbReference type="ARBA" id="ARBA00022691"/>
    </source>
</evidence>
<dbReference type="SUPFAM" id="SSF46785">
    <property type="entry name" value="Winged helix' DNA-binding domain"/>
    <property type="match status" value="1"/>
</dbReference>
<accession>A0A6A5TI45</accession>
<keyword evidence="3" id="KW-0949">S-adenosyl-L-methionine</keyword>
<evidence type="ECO:0000313" key="5">
    <source>
        <dbReference type="EMBL" id="KAF1952271.1"/>
    </source>
</evidence>
<evidence type="ECO:0000256" key="2">
    <source>
        <dbReference type="ARBA" id="ARBA00022679"/>
    </source>
</evidence>
<gene>
    <name evidence="5" type="ORF">CC80DRAFT_495602</name>
</gene>
<evidence type="ECO:0000259" key="4">
    <source>
        <dbReference type="Pfam" id="PF00891"/>
    </source>
</evidence>
<dbReference type="Gene3D" id="1.10.10.10">
    <property type="entry name" value="Winged helix-like DNA-binding domain superfamily/Winged helix DNA-binding domain"/>
    <property type="match status" value="1"/>
</dbReference>
<reference evidence="5" key="1">
    <citation type="journal article" date="2020" name="Stud. Mycol.">
        <title>101 Dothideomycetes genomes: a test case for predicting lifestyles and emergence of pathogens.</title>
        <authorList>
            <person name="Haridas S."/>
            <person name="Albert R."/>
            <person name="Binder M."/>
            <person name="Bloem J."/>
            <person name="Labutti K."/>
            <person name="Salamov A."/>
            <person name="Andreopoulos B."/>
            <person name="Baker S."/>
            <person name="Barry K."/>
            <person name="Bills G."/>
            <person name="Bluhm B."/>
            <person name="Cannon C."/>
            <person name="Castanera R."/>
            <person name="Culley D."/>
            <person name="Daum C."/>
            <person name="Ezra D."/>
            <person name="Gonzalez J."/>
            <person name="Henrissat B."/>
            <person name="Kuo A."/>
            <person name="Liang C."/>
            <person name="Lipzen A."/>
            <person name="Lutzoni F."/>
            <person name="Magnuson J."/>
            <person name="Mondo S."/>
            <person name="Nolan M."/>
            <person name="Ohm R."/>
            <person name="Pangilinan J."/>
            <person name="Park H.-J."/>
            <person name="Ramirez L."/>
            <person name="Alfaro M."/>
            <person name="Sun H."/>
            <person name="Tritt A."/>
            <person name="Yoshinaga Y."/>
            <person name="Zwiers L.-H."/>
            <person name="Turgeon B."/>
            <person name="Goodwin S."/>
            <person name="Spatafora J."/>
            <person name="Crous P."/>
            <person name="Grigoriev I."/>
        </authorList>
    </citation>
    <scope>NUCLEOTIDE SEQUENCE</scope>
    <source>
        <strain evidence="5">CBS 675.92</strain>
    </source>
</reference>
<dbReference type="PROSITE" id="PS51683">
    <property type="entry name" value="SAM_OMT_II"/>
    <property type="match status" value="1"/>
</dbReference>
<proteinExistence type="predicted"/>
<dbReference type="InterPro" id="IPR036390">
    <property type="entry name" value="WH_DNA-bd_sf"/>
</dbReference>
<dbReference type="PANTHER" id="PTHR43712">
    <property type="entry name" value="PUTATIVE (AFU_ORTHOLOGUE AFUA_4G14580)-RELATED"/>
    <property type="match status" value="1"/>
</dbReference>
<dbReference type="EMBL" id="ML977012">
    <property type="protein sequence ID" value="KAF1952271.1"/>
    <property type="molecule type" value="Genomic_DNA"/>
</dbReference>
<evidence type="ECO:0000256" key="1">
    <source>
        <dbReference type="ARBA" id="ARBA00022603"/>
    </source>
</evidence>
<dbReference type="SUPFAM" id="SSF53335">
    <property type="entry name" value="S-adenosyl-L-methionine-dependent methyltransferases"/>
    <property type="match status" value="1"/>
</dbReference>
<dbReference type="InterPro" id="IPR029063">
    <property type="entry name" value="SAM-dependent_MTases_sf"/>
</dbReference>
<dbReference type="PANTHER" id="PTHR43712:SF19">
    <property type="entry name" value="DUAL O-METHYLTRANSFERASE_FAD-DEPENDENT MONOOXYGENASE ELCB"/>
    <property type="match status" value="1"/>
</dbReference>
<dbReference type="InterPro" id="IPR036388">
    <property type="entry name" value="WH-like_DNA-bd_sf"/>
</dbReference>